<dbReference type="InterPro" id="IPR005181">
    <property type="entry name" value="SASA"/>
</dbReference>
<dbReference type="OrthoDB" id="9795554at2"/>
<comment type="caution">
    <text evidence="4">The sequence shown here is derived from an EMBL/GenBank/DDBJ whole genome shotgun (WGS) entry which is preliminary data.</text>
</comment>
<dbReference type="EMBL" id="QNUL01000009">
    <property type="protein sequence ID" value="REA60956.1"/>
    <property type="molecule type" value="Genomic_DNA"/>
</dbReference>
<dbReference type="PANTHER" id="PTHR31988:SF19">
    <property type="entry name" value="9-O-ACETYL-N-ACETYLNEURAMINIC ACID DEACETYLASE-RELATED"/>
    <property type="match status" value="1"/>
</dbReference>
<feature type="domain" description="Sialate O-acetylesterase" evidence="3">
    <location>
        <begin position="26"/>
        <end position="254"/>
    </location>
</feature>
<dbReference type="AlphaFoldDB" id="A0A3D8YAX1"/>
<dbReference type="SUPFAM" id="SSF52266">
    <property type="entry name" value="SGNH hydrolase"/>
    <property type="match status" value="1"/>
</dbReference>
<dbReference type="InterPro" id="IPR052940">
    <property type="entry name" value="Carb_Esterase_6"/>
</dbReference>
<dbReference type="InterPro" id="IPR036514">
    <property type="entry name" value="SGNH_hydro_sf"/>
</dbReference>
<sequence>MKMIIASLVGLLIATFADAQRVPKDMDLYLLIGQSNMAGRGKPDGQSEPKSDKIWVIDSRGEWVIAQDPLHYDKPAVVGVGPGLSFAQAVLAAHPNRPIGLIPCAVGGSGIDDWVAGRKHEQTGIYAYDAMKSRVAQAVQNGSIKGILWHQGESDSDSAKAAVYKEKLTAFFSMLRKELKVKRTPLVVGTLGDFYVVKNPTAALINQIVTEYATSTKNTSLAIAAGLTDIGDATHFDTKSEREIGKRYAEAFLKMRK</sequence>
<evidence type="ECO:0000259" key="3">
    <source>
        <dbReference type="Pfam" id="PF03629"/>
    </source>
</evidence>
<evidence type="ECO:0000313" key="5">
    <source>
        <dbReference type="Proteomes" id="UP000256373"/>
    </source>
</evidence>
<organism evidence="4 5">
    <name type="scientific">Dyadobacter luteus</name>
    <dbReference type="NCBI Taxonomy" id="2259619"/>
    <lineage>
        <taxon>Bacteria</taxon>
        <taxon>Pseudomonadati</taxon>
        <taxon>Bacteroidota</taxon>
        <taxon>Cytophagia</taxon>
        <taxon>Cytophagales</taxon>
        <taxon>Spirosomataceae</taxon>
        <taxon>Dyadobacter</taxon>
    </lineage>
</organism>
<feature type="signal peptide" evidence="2">
    <location>
        <begin position="1"/>
        <end position="19"/>
    </location>
</feature>
<feature type="chain" id="PRO_5017620167" evidence="2">
    <location>
        <begin position="20"/>
        <end position="257"/>
    </location>
</feature>
<dbReference type="Proteomes" id="UP000256373">
    <property type="component" value="Unassembled WGS sequence"/>
</dbReference>
<keyword evidence="5" id="KW-1185">Reference proteome</keyword>
<dbReference type="GO" id="GO:0016788">
    <property type="term" value="F:hydrolase activity, acting on ester bonds"/>
    <property type="evidence" value="ECO:0007669"/>
    <property type="project" value="UniProtKB-ARBA"/>
</dbReference>
<proteinExistence type="predicted"/>
<name>A0A3D8YAX1_9BACT</name>
<reference evidence="4 5" key="1">
    <citation type="submission" date="2018-07" db="EMBL/GenBank/DDBJ databases">
        <title>Dyadobacter roseus sp. nov., isolated from rose rhizosphere soil.</title>
        <authorList>
            <person name="Chen L."/>
        </authorList>
    </citation>
    <scope>NUCLEOTIDE SEQUENCE [LARGE SCALE GENOMIC DNA]</scope>
    <source>
        <strain evidence="4 5">RS19</strain>
    </source>
</reference>
<evidence type="ECO:0000256" key="2">
    <source>
        <dbReference type="SAM" id="SignalP"/>
    </source>
</evidence>
<dbReference type="PANTHER" id="PTHR31988">
    <property type="entry name" value="ESTERASE, PUTATIVE (DUF303)-RELATED"/>
    <property type="match status" value="1"/>
</dbReference>
<evidence type="ECO:0000313" key="4">
    <source>
        <dbReference type="EMBL" id="REA60956.1"/>
    </source>
</evidence>
<evidence type="ECO:0000256" key="1">
    <source>
        <dbReference type="ARBA" id="ARBA00022801"/>
    </source>
</evidence>
<dbReference type="Gene3D" id="3.40.50.1110">
    <property type="entry name" value="SGNH hydrolase"/>
    <property type="match status" value="1"/>
</dbReference>
<keyword evidence="2" id="KW-0732">Signal</keyword>
<protein>
    <submittedName>
        <fullName evidence="4">Sialate O-acetylesterase</fullName>
    </submittedName>
</protein>
<dbReference type="Pfam" id="PF03629">
    <property type="entry name" value="SASA"/>
    <property type="match status" value="1"/>
</dbReference>
<keyword evidence="1" id="KW-0378">Hydrolase</keyword>
<accession>A0A3D8YAX1</accession>
<gene>
    <name evidence="4" type="ORF">DSL64_13060</name>
</gene>